<evidence type="ECO:0000313" key="3">
    <source>
        <dbReference type="Proteomes" id="UP001148838"/>
    </source>
</evidence>
<evidence type="ECO:0000259" key="1">
    <source>
        <dbReference type="Pfam" id="PF17906"/>
    </source>
</evidence>
<proteinExistence type="predicted"/>
<name>A0ABQ8TG02_PERAM</name>
<dbReference type="Gene3D" id="1.10.10.1450">
    <property type="match status" value="1"/>
</dbReference>
<reference evidence="2 3" key="1">
    <citation type="journal article" date="2022" name="Allergy">
        <title>Genome assembly and annotation of Periplaneta americana reveal a comprehensive cockroach allergen profile.</title>
        <authorList>
            <person name="Wang L."/>
            <person name="Xiong Q."/>
            <person name="Saelim N."/>
            <person name="Wang L."/>
            <person name="Nong W."/>
            <person name="Wan A.T."/>
            <person name="Shi M."/>
            <person name="Liu X."/>
            <person name="Cao Q."/>
            <person name="Hui J.H.L."/>
            <person name="Sookrung N."/>
            <person name="Leung T.F."/>
            <person name="Tungtrongchitr A."/>
            <person name="Tsui S.K.W."/>
        </authorList>
    </citation>
    <scope>NUCLEOTIDE SEQUENCE [LARGE SCALE GENOMIC DNA]</scope>
    <source>
        <strain evidence="2">PWHHKU_190912</strain>
    </source>
</reference>
<comment type="caution">
    <text evidence="2">The sequence shown here is derived from an EMBL/GenBank/DDBJ whole genome shotgun (WGS) entry which is preliminary data.</text>
</comment>
<accession>A0ABQ8TG02</accession>
<evidence type="ECO:0000313" key="2">
    <source>
        <dbReference type="EMBL" id="KAJ4444873.1"/>
    </source>
</evidence>
<feature type="domain" description="Mos1 transposase HTH" evidence="1">
    <location>
        <begin position="88"/>
        <end position="125"/>
    </location>
</feature>
<dbReference type="InterPro" id="IPR041426">
    <property type="entry name" value="Mos1_HTH"/>
</dbReference>
<protein>
    <recommendedName>
        <fullName evidence="1">Mos1 transposase HTH domain-containing protein</fullName>
    </recommendedName>
</protein>
<dbReference type="EMBL" id="JAJSOF020000011">
    <property type="protein sequence ID" value="KAJ4444873.1"/>
    <property type="molecule type" value="Genomic_DNA"/>
</dbReference>
<gene>
    <name evidence="2" type="ORF">ANN_06670</name>
</gene>
<keyword evidence="3" id="KW-1185">Reference proteome</keyword>
<organism evidence="2 3">
    <name type="scientific">Periplaneta americana</name>
    <name type="common">American cockroach</name>
    <name type="synonym">Blatta americana</name>
    <dbReference type="NCBI Taxonomy" id="6978"/>
    <lineage>
        <taxon>Eukaryota</taxon>
        <taxon>Metazoa</taxon>
        <taxon>Ecdysozoa</taxon>
        <taxon>Arthropoda</taxon>
        <taxon>Hexapoda</taxon>
        <taxon>Insecta</taxon>
        <taxon>Pterygota</taxon>
        <taxon>Neoptera</taxon>
        <taxon>Polyneoptera</taxon>
        <taxon>Dictyoptera</taxon>
        <taxon>Blattodea</taxon>
        <taxon>Blattoidea</taxon>
        <taxon>Blattidae</taxon>
        <taxon>Blattinae</taxon>
        <taxon>Periplaneta</taxon>
    </lineage>
</organism>
<dbReference type="Pfam" id="PF17906">
    <property type="entry name" value="HTH_48"/>
    <property type="match status" value="1"/>
</dbReference>
<dbReference type="Proteomes" id="UP001148838">
    <property type="component" value="Unassembled WGS sequence"/>
</dbReference>
<sequence>MGESRNAYRVLVGRPEGKRSLGRPRRRWEGNIKMDLREVGYDYREWINLAQDGGLKCECCNEPPGSLKANSGWSRGRWKMECQMEKVEHFRHILLFEFNRGAKAAEPAKNICALYGDKAIRERMTKKMVFSY</sequence>